<keyword evidence="4" id="KW-0677">Repeat</keyword>
<dbReference type="OrthoDB" id="4062651at2759"/>
<evidence type="ECO:0000256" key="3">
    <source>
        <dbReference type="ARBA" id="ARBA00022729"/>
    </source>
</evidence>
<gene>
    <name evidence="7" type="ORF">HHK36_023782</name>
</gene>
<dbReference type="CDD" id="cd23509">
    <property type="entry name" value="Gnk2-like"/>
    <property type="match status" value="2"/>
</dbReference>
<reference evidence="7 8" key="1">
    <citation type="submission" date="2020-04" db="EMBL/GenBank/DDBJ databases">
        <title>Plant Genome Project.</title>
        <authorList>
            <person name="Zhang R.-G."/>
        </authorList>
    </citation>
    <scope>NUCLEOTIDE SEQUENCE [LARGE SCALE GENOMIC DNA]</scope>
    <source>
        <strain evidence="7">YNK0</strain>
        <tissue evidence="7">Leaf</tissue>
    </source>
</reference>
<protein>
    <recommendedName>
        <fullName evidence="6">Gnk2-homologous domain-containing protein</fullName>
    </recommendedName>
</protein>
<evidence type="ECO:0000256" key="2">
    <source>
        <dbReference type="ARBA" id="ARBA00022525"/>
    </source>
</evidence>
<dbReference type="FunFam" id="3.30.430.20:FF:000003">
    <property type="entry name" value="Cysteine-rich RLK (RECEPTOR-like protein kinase) 10"/>
    <property type="match status" value="1"/>
</dbReference>
<dbReference type="OMA" id="NEMEAVF"/>
<comment type="caution">
    <text evidence="7">The sequence shown here is derived from an EMBL/GenBank/DDBJ whole genome shotgun (WGS) entry which is preliminary data.</text>
</comment>
<evidence type="ECO:0000313" key="8">
    <source>
        <dbReference type="Proteomes" id="UP000655225"/>
    </source>
</evidence>
<comment type="subcellular location">
    <subcellularLocation>
        <location evidence="1">Secreted</location>
    </subcellularLocation>
</comment>
<dbReference type="PANTHER" id="PTHR32411:SF43">
    <property type="entry name" value="CYSTEINE-RICH REPEAT SECRETORY PROTEIN 38"/>
    <property type="match status" value="1"/>
</dbReference>
<dbReference type="PROSITE" id="PS51473">
    <property type="entry name" value="GNK2"/>
    <property type="match status" value="2"/>
</dbReference>
<dbReference type="Proteomes" id="UP000655225">
    <property type="component" value="Unassembled WGS sequence"/>
</dbReference>
<proteinExistence type="inferred from homology"/>
<dbReference type="InterPro" id="IPR050581">
    <property type="entry name" value="CRR_secretory_protein"/>
</dbReference>
<evidence type="ECO:0000256" key="4">
    <source>
        <dbReference type="ARBA" id="ARBA00022737"/>
    </source>
</evidence>
<dbReference type="FunFam" id="3.30.430.20:FF:000002">
    <property type="entry name" value="Cysteine-rich receptor-like protein kinase 10"/>
    <property type="match status" value="1"/>
</dbReference>
<dbReference type="PANTHER" id="PTHR32411">
    <property type="entry name" value="CYSTEINE-RICH REPEAT SECRETORY PROTEIN 38-RELATED"/>
    <property type="match status" value="1"/>
</dbReference>
<dbReference type="EMBL" id="JABCRI010000017">
    <property type="protein sequence ID" value="KAF8391477.1"/>
    <property type="molecule type" value="Genomic_DNA"/>
</dbReference>
<dbReference type="InterPro" id="IPR038408">
    <property type="entry name" value="GNK2_sf"/>
</dbReference>
<evidence type="ECO:0000256" key="5">
    <source>
        <dbReference type="ARBA" id="ARBA00038515"/>
    </source>
</evidence>
<dbReference type="AlphaFoldDB" id="A0A834YT26"/>
<keyword evidence="8" id="KW-1185">Reference proteome</keyword>
<dbReference type="Pfam" id="PF01657">
    <property type="entry name" value="Stress-antifung"/>
    <property type="match status" value="2"/>
</dbReference>
<dbReference type="Gene3D" id="3.30.430.20">
    <property type="entry name" value="Gnk2 domain, C-X8-C-X2-C motif"/>
    <property type="match status" value="2"/>
</dbReference>
<sequence length="273" mass="31059">MAKFGALVDGLRLCNNLGLTSMMIDSNSKLLMVLFNGREDPPWSIEYRPFERNLNLLLLESIYNEGWDSGFYKNTEGEDPDRVYGLFLCRGDVSFDVCQNCTKDATQNIVKQCPGQKSAIIWYDECLIRYSNTSFFSIMTETPGLFMWNTQNVSEPDRFNKTLSDMFKVLANQTAFDPSIPMYATGRIEVSNFSDFEKLYGLAQCTQDLSRPDCYRCLGNAISTLLEFCYGMKGGRVLGPSCSVRYEVYPFTEDPKVAAPPPTLIDRKYISQR</sequence>
<name>A0A834YT26_TETSI</name>
<feature type="domain" description="Gnk2-homologous" evidence="6">
    <location>
        <begin position="31"/>
        <end position="135"/>
    </location>
</feature>
<comment type="similarity">
    <text evidence="5">Belongs to the cysteine-rich repeat secretory protein family.</text>
</comment>
<evidence type="ECO:0000259" key="6">
    <source>
        <dbReference type="PROSITE" id="PS51473"/>
    </source>
</evidence>
<evidence type="ECO:0000313" key="7">
    <source>
        <dbReference type="EMBL" id="KAF8391477.1"/>
    </source>
</evidence>
<organism evidence="7 8">
    <name type="scientific">Tetracentron sinense</name>
    <name type="common">Spur-leaf</name>
    <dbReference type="NCBI Taxonomy" id="13715"/>
    <lineage>
        <taxon>Eukaryota</taxon>
        <taxon>Viridiplantae</taxon>
        <taxon>Streptophyta</taxon>
        <taxon>Embryophyta</taxon>
        <taxon>Tracheophyta</taxon>
        <taxon>Spermatophyta</taxon>
        <taxon>Magnoliopsida</taxon>
        <taxon>Trochodendrales</taxon>
        <taxon>Trochodendraceae</taxon>
        <taxon>Tetracentron</taxon>
    </lineage>
</organism>
<feature type="domain" description="Gnk2-homologous" evidence="6">
    <location>
        <begin position="141"/>
        <end position="251"/>
    </location>
</feature>
<dbReference type="GO" id="GO:0005576">
    <property type="term" value="C:extracellular region"/>
    <property type="evidence" value="ECO:0007669"/>
    <property type="project" value="UniProtKB-SubCell"/>
</dbReference>
<accession>A0A834YT26</accession>
<keyword evidence="2" id="KW-0964">Secreted</keyword>
<keyword evidence="3" id="KW-0732">Signal</keyword>
<evidence type="ECO:0000256" key="1">
    <source>
        <dbReference type="ARBA" id="ARBA00004613"/>
    </source>
</evidence>
<dbReference type="InterPro" id="IPR002902">
    <property type="entry name" value="GNK2"/>
</dbReference>